<protein>
    <submittedName>
        <fullName evidence="1">Uncharacterized protein</fullName>
    </submittedName>
</protein>
<name>A0A0B7B5P6_9EUPU</name>
<evidence type="ECO:0000313" key="1">
    <source>
        <dbReference type="EMBL" id="CEK87611.1"/>
    </source>
</evidence>
<proteinExistence type="predicted"/>
<accession>A0A0B7B5P6</accession>
<feature type="non-terminal residue" evidence="1">
    <location>
        <position position="1"/>
    </location>
</feature>
<dbReference type="EMBL" id="HACG01040746">
    <property type="protein sequence ID" value="CEK87611.1"/>
    <property type="molecule type" value="Transcribed_RNA"/>
</dbReference>
<sequence>CSSDLKWFTHLVRMKPSQLQKQKIWSKRKLKRQMDKEHEINYMTAATFETYNNENLNF</sequence>
<organism evidence="1">
    <name type="scientific">Arion vulgaris</name>
    <dbReference type="NCBI Taxonomy" id="1028688"/>
    <lineage>
        <taxon>Eukaryota</taxon>
        <taxon>Metazoa</taxon>
        <taxon>Spiralia</taxon>
        <taxon>Lophotrochozoa</taxon>
        <taxon>Mollusca</taxon>
        <taxon>Gastropoda</taxon>
        <taxon>Heterobranchia</taxon>
        <taxon>Euthyneura</taxon>
        <taxon>Panpulmonata</taxon>
        <taxon>Eupulmonata</taxon>
        <taxon>Stylommatophora</taxon>
        <taxon>Helicina</taxon>
        <taxon>Arionoidea</taxon>
        <taxon>Arionidae</taxon>
        <taxon>Arion</taxon>
    </lineage>
</organism>
<reference evidence="1" key="1">
    <citation type="submission" date="2014-12" db="EMBL/GenBank/DDBJ databases">
        <title>Insight into the proteome of Arion vulgaris.</title>
        <authorList>
            <person name="Aradska J."/>
            <person name="Bulat T."/>
            <person name="Smidak R."/>
            <person name="Sarate P."/>
            <person name="Gangsoo J."/>
            <person name="Sialana F."/>
            <person name="Bilban M."/>
            <person name="Lubec G."/>
        </authorList>
    </citation>
    <scope>NUCLEOTIDE SEQUENCE</scope>
    <source>
        <tissue evidence="1">Skin</tissue>
    </source>
</reference>
<gene>
    <name evidence="1" type="primary">ORF160397</name>
</gene>
<dbReference type="AlphaFoldDB" id="A0A0B7B5P6"/>